<dbReference type="PANTHER" id="PTHR30349:SF81">
    <property type="entry name" value="TYROSINE RECOMBINASE XERC"/>
    <property type="match status" value="1"/>
</dbReference>
<dbReference type="Gene3D" id="1.10.443.10">
    <property type="entry name" value="Intergrase catalytic core"/>
    <property type="match status" value="1"/>
</dbReference>
<comment type="caution">
    <text evidence="6">The sequence shown here is derived from an EMBL/GenBank/DDBJ whole genome shotgun (WGS) entry which is preliminary data.</text>
</comment>
<feature type="domain" description="Tyr recombinase" evidence="4">
    <location>
        <begin position="29"/>
        <end position="218"/>
    </location>
</feature>
<geneLocation type="plasmid" evidence="7">
    <name>cbm2586_p</name>
</geneLocation>
<dbReference type="EMBL" id="OGUU01000038">
    <property type="protein sequence ID" value="SPC25387.1"/>
    <property type="molecule type" value="Genomic_DNA"/>
</dbReference>
<organism evidence="6">
    <name type="scientific">Cupriavidus taiwanensis</name>
    <dbReference type="NCBI Taxonomy" id="164546"/>
    <lineage>
        <taxon>Bacteria</taxon>
        <taxon>Pseudomonadati</taxon>
        <taxon>Pseudomonadota</taxon>
        <taxon>Betaproteobacteria</taxon>
        <taxon>Burkholderiales</taxon>
        <taxon>Burkholderiaceae</taxon>
        <taxon>Cupriavidus</taxon>
    </lineage>
</organism>
<evidence type="ECO:0000256" key="3">
    <source>
        <dbReference type="ARBA" id="ARBA00023172"/>
    </source>
</evidence>
<evidence type="ECO:0000313" key="7">
    <source>
        <dbReference type="Proteomes" id="UP000257016"/>
    </source>
</evidence>
<name>A0A375CRL4_9BURK</name>
<dbReference type="InterPro" id="IPR050090">
    <property type="entry name" value="Tyrosine_recombinase_XerCD"/>
</dbReference>
<dbReference type="Pfam" id="PF00589">
    <property type="entry name" value="Phage_integrase"/>
    <property type="match status" value="1"/>
</dbReference>
<dbReference type="PANTHER" id="PTHR30349">
    <property type="entry name" value="PHAGE INTEGRASE-RELATED"/>
    <property type="match status" value="1"/>
</dbReference>
<gene>
    <name evidence="5" type="ORF">CBM2586_P390006</name>
    <name evidence="6" type="ORF">CBM2594_P310006</name>
</gene>
<dbReference type="PROSITE" id="PS51898">
    <property type="entry name" value="TYR_RECOMBINASE"/>
    <property type="match status" value="1"/>
</dbReference>
<dbReference type="Proteomes" id="UP000257016">
    <property type="component" value="Unassembled WGS sequence"/>
</dbReference>
<dbReference type="InterPro" id="IPR011010">
    <property type="entry name" value="DNA_brk_join_enz"/>
</dbReference>
<proteinExistence type="predicted"/>
<dbReference type="InterPro" id="IPR013762">
    <property type="entry name" value="Integrase-like_cat_sf"/>
</dbReference>
<evidence type="ECO:0000313" key="6">
    <source>
        <dbReference type="EMBL" id="SPC25387.1"/>
    </source>
</evidence>
<evidence type="ECO:0000259" key="4">
    <source>
        <dbReference type="PROSITE" id="PS51898"/>
    </source>
</evidence>
<dbReference type="GO" id="GO:0003677">
    <property type="term" value="F:DNA binding"/>
    <property type="evidence" value="ECO:0007669"/>
    <property type="project" value="InterPro"/>
</dbReference>
<dbReference type="AlphaFoldDB" id="A0A375CRL4"/>
<sequence length="245" mass="27965">MRSFFSFVAERDPTAIEQCSEVLRIPTKKAPMPVRQELHMHKIEAIRAQPDRTQLEGQRDHVLLWLLYNTGARIQEVLNLCPADIRFDPPNCVRLLGKGRRERICPLWPEIVELLKALLQRQPCASNERLFVNRYGMPLGPSGVRFKLTQYVRSAAAVVPTLASNKISPHTFRHAAAVHLVAAGVDVTVIRSWLGHASLDTTNHYAQANLDTKREALQRLQPHSKIDKPPPWRRNEDLLTWLESL</sequence>
<dbReference type="Proteomes" id="UP000257139">
    <property type="component" value="Plasmid CBM2594_p"/>
</dbReference>
<evidence type="ECO:0000256" key="1">
    <source>
        <dbReference type="ARBA" id="ARBA00022829"/>
    </source>
</evidence>
<keyword evidence="2" id="KW-0229">DNA integration</keyword>
<dbReference type="GO" id="GO:0006310">
    <property type="term" value="P:DNA recombination"/>
    <property type="evidence" value="ECO:0007669"/>
    <property type="project" value="UniProtKB-KW"/>
</dbReference>
<evidence type="ECO:0000313" key="5">
    <source>
        <dbReference type="EMBL" id="SOY78064.1"/>
    </source>
</evidence>
<dbReference type="GO" id="GO:0015074">
    <property type="term" value="P:DNA integration"/>
    <property type="evidence" value="ECO:0007669"/>
    <property type="project" value="UniProtKB-KW"/>
</dbReference>
<protein>
    <submittedName>
        <fullName evidence="6">Phage integrase</fullName>
    </submittedName>
</protein>
<dbReference type="EMBL" id="OFSN01000060">
    <property type="protein sequence ID" value="SOY78064.1"/>
    <property type="molecule type" value="Genomic_DNA"/>
</dbReference>
<reference evidence="6 7" key="1">
    <citation type="submission" date="2018-01" db="EMBL/GenBank/DDBJ databases">
        <authorList>
            <person name="Clerissi C."/>
        </authorList>
    </citation>
    <scope>NUCLEOTIDE SEQUENCE [LARGE SCALE GENOMIC DNA]</scope>
    <source>
        <strain evidence="5">Cupriavidus taiwanensis LMG 19430</strain>
        <strain evidence="6">Cupriavidus taiwanensis STM 6021</strain>
        <plasmid evidence="7">cbm2586_p</plasmid>
    </source>
</reference>
<evidence type="ECO:0000256" key="2">
    <source>
        <dbReference type="ARBA" id="ARBA00022908"/>
    </source>
</evidence>
<dbReference type="GO" id="GO:0007059">
    <property type="term" value="P:chromosome segregation"/>
    <property type="evidence" value="ECO:0007669"/>
    <property type="project" value="UniProtKB-KW"/>
</dbReference>
<dbReference type="SUPFAM" id="SSF56349">
    <property type="entry name" value="DNA breaking-rejoining enzymes"/>
    <property type="match status" value="1"/>
</dbReference>
<keyword evidence="3" id="KW-0233">DNA recombination</keyword>
<dbReference type="InterPro" id="IPR002104">
    <property type="entry name" value="Integrase_catalytic"/>
</dbReference>
<keyword evidence="1" id="KW-0159">Chromosome partition</keyword>
<accession>A0A375CRL4</accession>